<keyword evidence="2" id="KW-1185">Reference proteome</keyword>
<gene>
    <name evidence="1" type="ORF">O4213_20760</name>
</gene>
<protein>
    <submittedName>
        <fullName evidence="1">Antitoxin Phd</fullName>
    </submittedName>
</protein>
<name>A0ABT4MZI8_GORRU</name>
<organism evidence="1 2">
    <name type="scientific">Gordonia rubripertincta</name>
    <name type="common">Rhodococcus corallinus</name>
    <dbReference type="NCBI Taxonomy" id="36822"/>
    <lineage>
        <taxon>Bacteria</taxon>
        <taxon>Bacillati</taxon>
        <taxon>Actinomycetota</taxon>
        <taxon>Actinomycetes</taxon>
        <taxon>Mycobacteriales</taxon>
        <taxon>Gordoniaceae</taxon>
        <taxon>Gordonia</taxon>
    </lineage>
</organism>
<dbReference type="RefSeq" id="WP_084839001.1">
    <property type="nucleotide sequence ID" value="NZ_JAPWIE010000006.1"/>
</dbReference>
<proteinExistence type="predicted"/>
<evidence type="ECO:0000313" key="2">
    <source>
        <dbReference type="Proteomes" id="UP001067235"/>
    </source>
</evidence>
<comment type="caution">
    <text evidence="1">The sequence shown here is derived from an EMBL/GenBank/DDBJ whole genome shotgun (WGS) entry which is preliminary data.</text>
</comment>
<dbReference type="Proteomes" id="UP001067235">
    <property type="component" value="Unassembled WGS sequence"/>
</dbReference>
<reference evidence="1" key="1">
    <citation type="submission" date="2022-12" db="EMBL/GenBank/DDBJ databases">
        <authorList>
            <person name="Krivoruchko A.V."/>
            <person name="Elkin A."/>
        </authorList>
    </citation>
    <scope>NUCLEOTIDE SEQUENCE</scope>
    <source>
        <strain evidence="1">IEGM 1388</strain>
    </source>
</reference>
<dbReference type="EMBL" id="JAPWIE010000006">
    <property type="protein sequence ID" value="MCZ4552435.1"/>
    <property type="molecule type" value="Genomic_DNA"/>
</dbReference>
<sequence length="65" mass="6907">MASLNISFTDQEMEALRVAAAREGVALKPFVHAAAVEAASARKARVAELAKSIAQKSAELNRRLA</sequence>
<accession>A0ABT4MZI8</accession>
<evidence type="ECO:0000313" key="1">
    <source>
        <dbReference type="EMBL" id="MCZ4552435.1"/>
    </source>
</evidence>